<evidence type="ECO:0000256" key="6">
    <source>
        <dbReference type="ARBA" id="ARBA00023082"/>
    </source>
</evidence>
<accession>A0A0B6RQY4</accession>
<evidence type="ECO:0000256" key="10">
    <source>
        <dbReference type="SAM" id="MobiDB-lite"/>
    </source>
</evidence>
<organism evidence="13 14">
    <name type="scientific">Burkholderia plantarii</name>
    <dbReference type="NCBI Taxonomy" id="41899"/>
    <lineage>
        <taxon>Bacteria</taxon>
        <taxon>Pseudomonadati</taxon>
        <taxon>Pseudomonadota</taxon>
        <taxon>Betaproteobacteria</taxon>
        <taxon>Burkholderiales</taxon>
        <taxon>Burkholderiaceae</taxon>
        <taxon>Burkholderia</taxon>
    </lineage>
</organism>
<dbReference type="InterPro" id="IPR007046">
    <property type="entry name" value="RNA_pol_sigma_54_core-bd"/>
</dbReference>
<comment type="function">
    <text evidence="9">Sigma factors are initiation factors that promote the attachment of RNA polymerase to specific initiation sites and are then released.</text>
</comment>
<dbReference type="GO" id="GO:0001216">
    <property type="term" value="F:DNA-binding transcription activator activity"/>
    <property type="evidence" value="ECO:0007669"/>
    <property type="project" value="InterPro"/>
</dbReference>
<protein>
    <recommendedName>
        <fullName evidence="9">RNA polymerase sigma-54 factor</fullName>
    </recommendedName>
</protein>
<gene>
    <name evidence="13" type="ORF">BGL_1c12660</name>
</gene>
<dbReference type="GO" id="GO:0006352">
    <property type="term" value="P:DNA-templated transcription initiation"/>
    <property type="evidence" value="ECO:0007669"/>
    <property type="project" value="InterPro"/>
</dbReference>
<dbReference type="KEGG" id="bgp:BGL_1c12660"/>
<evidence type="ECO:0000313" key="13">
    <source>
        <dbReference type="EMBL" id="AJK45788.1"/>
    </source>
</evidence>
<feature type="domain" description="RNA polymerase sigma factor 54 DNA-binding" evidence="11">
    <location>
        <begin position="326"/>
        <end position="481"/>
    </location>
</feature>
<dbReference type="PANTHER" id="PTHR32248:SF4">
    <property type="entry name" value="RNA POLYMERASE SIGMA-54 FACTOR"/>
    <property type="match status" value="1"/>
</dbReference>
<dbReference type="Gene3D" id="1.10.10.60">
    <property type="entry name" value="Homeodomain-like"/>
    <property type="match status" value="1"/>
</dbReference>
<keyword evidence="14" id="KW-1185">Reference proteome</keyword>
<dbReference type="AlphaFoldDB" id="A0A0B6RQY4"/>
<dbReference type="NCBIfam" id="NF009118">
    <property type="entry name" value="PRK12469.1"/>
    <property type="match status" value="1"/>
</dbReference>
<evidence type="ECO:0000256" key="5">
    <source>
        <dbReference type="ARBA" id="ARBA00023015"/>
    </source>
</evidence>
<dbReference type="Pfam" id="PF00309">
    <property type="entry name" value="Sigma54_AID"/>
    <property type="match status" value="1"/>
</dbReference>
<dbReference type="PROSITE" id="PS50044">
    <property type="entry name" value="SIGMA54_3"/>
    <property type="match status" value="1"/>
</dbReference>
<dbReference type="GO" id="GO:0016987">
    <property type="term" value="F:sigma factor activity"/>
    <property type="evidence" value="ECO:0007669"/>
    <property type="project" value="UniProtKB-KW"/>
</dbReference>
<reference evidence="13 14" key="2">
    <citation type="journal article" date="2016" name="Appl. Microbiol. Biotechnol.">
        <title>Mutations improving production and secretion of extracellular lipase by Burkholderia glumae PG1.</title>
        <authorList>
            <person name="Knapp A."/>
            <person name="Voget S."/>
            <person name="Gao R."/>
            <person name="Zaburannyi N."/>
            <person name="Krysciak D."/>
            <person name="Breuer M."/>
            <person name="Hauer B."/>
            <person name="Streit W.R."/>
            <person name="Muller R."/>
            <person name="Daniel R."/>
            <person name="Jaeger K.E."/>
        </authorList>
    </citation>
    <scope>NUCLEOTIDE SEQUENCE [LARGE SCALE GENOMIC DNA]</scope>
    <source>
        <strain evidence="13 14">PG1</strain>
    </source>
</reference>
<dbReference type="RefSeq" id="WP_042624458.1">
    <property type="nucleotide sequence ID" value="NZ_BSTO01000023.1"/>
</dbReference>
<keyword evidence="5 9" id="KW-0805">Transcription regulation</keyword>
<evidence type="ECO:0000259" key="11">
    <source>
        <dbReference type="Pfam" id="PF04552"/>
    </source>
</evidence>
<dbReference type="KEGG" id="bpla:bpln_1g12180"/>
<dbReference type="GO" id="GO:0003677">
    <property type="term" value="F:DNA binding"/>
    <property type="evidence" value="ECO:0007669"/>
    <property type="project" value="UniProtKB-KW"/>
</dbReference>
<evidence type="ECO:0000259" key="12">
    <source>
        <dbReference type="Pfam" id="PF04963"/>
    </source>
</evidence>
<feature type="compositionally biased region" description="Low complexity" evidence="10">
    <location>
        <begin position="64"/>
        <end position="79"/>
    </location>
</feature>
<keyword evidence="4 9" id="KW-0548">Nucleotidyltransferase</keyword>
<dbReference type="EMBL" id="CP002580">
    <property type="protein sequence ID" value="AJK45788.1"/>
    <property type="molecule type" value="Genomic_DNA"/>
</dbReference>
<dbReference type="PROSITE" id="PS00717">
    <property type="entry name" value="SIGMA54_1"/>
    <property type="match status" value="1"/>
</dbReference>
<evidence type="ECO:0000256" key="9">
    <source>
        <dbReference type="PIRNR" id="PIRNR000774"/>
    </source>
</evidence>
<dbReference type="GO" id="GO:0016779">
    <property type="term" value="F:nucleotidyltransferase activity"/>
    <property type="evidence" value="ECO:0007669"/>
    <property type="project" value="UniProtKB-KW"/>
</dbReference>
<keyword evidence="3 9" id="KW-0808">Transferase</keyword>
<dbReference type="Pfam" id="PF04963">
    <property type="entry name" value="Sigma54_CBD"/>
    <property type="match status" value="1"/>
</dbReference>
<feature type="domain" description="RNA polymerase sigma factor 54 core-binding" evidence="12">
    <location>
        <begin position="122"/>
        <end position="310"/>
    </location>
</feature>
<dbReference type="PANTHER" id="PTHR32248">
    <property type="entry name" value="RNA POLYMERASE SIGMA-54 FACTOR"/>
    <property type="match status" value="1"/>
</dbReference>
<dbReference type="HOGENOM" id="CLU_020569_0_1_4"/>
<keyword evidence="2 9" id="KW-0240">DNA-directed RNA polymerase</keyword>
<dbReference type="Proteomes" id="UP000031838">
    <property type="component" value="Chromosome 1"/>
</dbReference>
<keyword evidence="6 9" id="KW-0731">Sigma factor</keyword>
<evidence type="ECO:0000256" key="1">
    <source>
        <dbReference type="ARBA" id="ARBA00008798"/>
    </source>
</evidence>
<evidence type="ECO:0000256" key="7">
    <source>
        <dbReference type="ARBA" id="ARBA00023125"/>
    </source>
</evidence>
<dbReference type="InterPro" id="IPR000394">
    <property type="entry name" value="RNA_pol_sigma_54"/>
</dbReference>
<dbReference type="Pfam" id="PF04552">
    <property type="entry name" value="Sigma54_DBD"/>
    <property type="match status" value="1"/>
</dbReference>
<dbReference type="InterPro" id="IPR007634">
    <property type="entry name" value="RNA_pol_sigma_54_DNA-bd"/>
</dbReference>
<feature type="region of interest" description="Disordered" evidence="10">
    <location>
        <begin position="50"/>
        <end position="107"/>
    </location>
</feature>
<evidence type="ECO:0000256" key="4">
    <source>
        <dbReference type="ARBA" id="ARBA00022695"/>
    </source>
</evidence>
<comment type="similarity">
    <text evidence="1 9">Belongs to the sigma-54 factor family.</text>
</comment>
<dbReference type="PIRSF" id="PIRSF000774">
    <property type="entry name" value="RpoN"/>
    <property type="match status" value="1"/>
</dbReference>
<dbReference type="InterPro" id="IPR038709">
    <property type="entry name" value="RpoN_core-bd_sf"/>
</dbReference>
<dbReference type="Gene3D" id="1.10.10.1330">
    <property type="entry name" value="RNA polymerase sigma-54 factor, core-binding domain"/>
    <property type="match status" value="1"/>
</dbReference>
<keyword evidence="7 9" id="KW-0238">DNA-binding</keyword>
<name>A0A0B6RQY4_BURPL</name>
<dbReference type="NCBIfam" id="TIGR02395">
    <property type="entry name" value="rpoN_sigma"/>
    <property type="match status" value="1"/>
</dbReference>
<evidence type="ECO:0000256" key="2">
    <source>
        <dbReference type="ARBA" id="ARBA00022478"/>
    </source>
</evidence>
<evidence type="ECO:0000256" key="8">
    <source>
        <dbReference type="ARBA" id="ARBA00023163"/>
    </source>
</evidence>
<dbReference type="NCBIfam" id="NF004595">
    <property type="entry name" value="PRK05932.1-2"/>
    <property type="match status" value="1"/>
</dbReference>
<keyword evidence="8 9" id="KW-0804">Transcription</keyword>
<dbReference type="PRINTS" id="PR00045">
    <property type="entry name" value="SIGMA54FCT"/>
</dbReference>
<evidence type="ECO:0000256" key="3">
    <source>
        <dbReference type="ARBA" id="ARBA00022679"/>
    </source>
</evidence>
<reference evidence="14" key="1">
    <citation type="submission" date="2011-03" db="EMBL/GenBank/DDBJ databases">
        <authorList>
            <person name="Voget S."/>
            <person name="Streit W.R."/>
            <person name="Jaeger K.E."/>
            <person name="Daniel R."/>
        </authorList>
    </citation>
    <scope>NUCLEOTIDE SEQUENCE [LARGE SCALE GENOMIC DNA]</scope>
    <source>
        <strain evidence="14">PG1</strain>
    </source>
</reference>
<proteinExistence type="inferred from homology"/>
<dbReference type="OrthoDB" id="9814402at2"/>
<sequence length="484" mass="53727">MPVTLALQMRQHLTLTPRLQQSLRLLQLSSLEFQQELRQALDTNPFLEDVQISGDDDTRTPFDEATAAAESAETSEPASLVTAEPGPPDGEPLYTAEPSMRGSLRRSNESFDVEPSDRLVLEPSLHEHLHEALCLYPLNVRDRAAARTIIDALDDDGYLRQSLTELAETIADSDVCFSEQELSVALRLVQSLDKPGLAARSLSECLTLQLNAMPGGRDDVECAKVIAEHHLERLARRETAEIQRRIGCDTRTLRAACALVRKLDPRPGNHFGGASGDYVVPDVIVRQVSGRWVVTINPAVMPRARIHKLYAELFAKSSESAQSPLGQQLQEARWLIRNAQKRFDTIQRVGECIVARQRDFFRYGAIALKPLVLRDIAEELDLHESTISRATGNKYMATPHGTFEFKHFFPRKLEAAGRGACSAAAAKVLIREMIAAEPGGEPLSDVALAQRLAGRGVVLARRTVTKYRQAMKILPAELRRRVPI</sequence>
<evidence type="ECO:0000313" key="14">
    <source>
        <dbReference type="Proteomes" id="UP000031838"/>
    </source>
</evidence>
<dbReference type="GO" id="GO:0000428">
    <property type="term" value="C:DNA-directed RNA polymerase complex"/>
    <property type="evidence" value="ECO:0007669"/>
    <property type="project" value="UniProtKB-KW"/>
</dbReference>
<dbReference type="PROSITE" id="PS00718">
    <property type="entry name" value="SIGMA54_2"/>
    <property type="match status" value="1"/>
</dbReference>